<dbReference type="RefSeq" id="WP_166520963.1">
    <property type="nucleotide sequence ID" value="NZ_VLKF01000001.1"/>
</dbReference>
<keyword evidence="2" id="KW-1185">Reference proteome</keyword>
<proteinExistence type="predicted"/>
<protein>
    <recommendedName>
        <fullName evidence="3">Pyridoxamine 5'-phosphate oxidase-like protein</fullName>
    </recommendedName>
</protein>
<dbReference type="AlphaFoldDB" id="A0A562IMY4"/>
<name>A0A562IMY4_9ACTN</name>
<accession>A0A562IMY4</accession>
<dbReference type="EMBL" id="VLKF01000001">
    <property type="protein sequence ID" value="TWH72206.1"/>
    <property type="molecule type" value="Genomic_DNA"/>
</dbReference>
<evidence type="ECO:0000313" key="2">
    <source>
        <dbReference type="Proteomes" id="UP000321490"/>
    </source>
</evidence>
<sequence length="249" mass="26295">MRAAGLAELVWRRDGGPPGALGVVPLLLGERPAVALPWAQAATARSAAGADAVALVLSDPRLTGSGWEPLVLSGRPTLLEDGDGALFTGELLAQELRKHPPSRALADSAMLRREHWWYLPRLVLVLDDVRITPTRRRDGPADVVLAVDDGGLHVGTARVGEWGADPLVLEGAPDVSGPATLVGQEVSVPDAERWTVHETTGWLAGGQLSGVVPAATRELEPTPGLLARVRRQRALHRACVAELRAAGRA</sequence>
<dbReference type="Proteomes" id="UP000321490">
    <property type="component" value="Unassembled WGS sequence"/>
</dbReference>
<reference evidence="1 2" key="1">
    <citation type="submission" date="2019-07" db="EMBL/GenBank/DDBJ databases">
        <title>R&amp;d 2014.</title>
        <authorList>
            <person name="Klenk H.-P."/>
        </authorList>
    </citation>
    <scope>NUCLEOTIDE SEQUENCE [LARGE SCALE GENOMIC DNA]</scope>
    <source>
        <strain evidence="1 2">DSM 45764</strain>
    </source>
</reference>
<comment type="caution">
    <text evidence="1">The sequence shown here is derived from an EMBL/GenBank/DDBJ whole genome shotgun (WGS) entry which is preliminary data.</text>
</comment>
<evidence type="ECO:0008006" key="3">
    <source>
        <dbReference type="Google" id="ProtNLM"/>
    </source>
</evidence>
<gene>
    <name evidence="1" type="ORF">JD78_00714</name>
</gene>
<evidence type="ECO:0000313" key="1">
    <source>
        <dbReference type="EMBL" id="TWH72206.1"/>
    </source>
</evidence>
<organism evidence="1 2">
    <name type="scientific">Modestobacter roseus</name>
    <dbReference type="NCBI Taxonomy" id="1181884"/>
    <lineage>
        <taxon>Bacteria</taxon>
        <taxon>Bacillati</taxon>
        <taxon>Actinomycetota</taxon>
        <taxon>Actinomycetes</taxon>
        <taxon>Geodermatophilales</taxon>
        <taxon>Geodermatophilaceae</taxon>
        <taxon>Modestobacter</taxon>
    </lineage>
</organism>